<dbReference type="RefSeq" id="WP_274722954.1">
    <property type="nucleotide sequence ID" value="NZ_JARBFT010000008.1"/>
</dbReference>
<gene>
    <name evidence="2" type="ORF">PUN32_09905</name>
</gene>
<comment type="caution">
    <text evidence="2">The sequence shown here is derived from an EMBL/GenBank/DDBJ whole genome shotgun (WGS) entry which is preliminary data.</text>
</comment>
<dbReference type="InterPro" id="IPR021478">
    <property type="entry name" value="DUF3131"/>
</dbReference>
<evidence type="ECO:0000259" key="1">
    <source>
        <dbReference type="Pfam" id="PF11329"/>
    </source>
</evidence>
<sequence length="450" mass="50943">MLKTITLILALTAAIISAALITINVRSDGTALIDEGALSHEQRQWATTAWRYVQNNTQPSSGLVNGKDRYPATTLWNLGDTLIALTSARRLNLISQAEFDVRLSALLRTLSKLPLTTAGTPNSLYNSVDGSLNQQQPTTTKAQDLARLLIGMRMLLSHFPQYRTYLERSVMRWNFCPIIDNQGLLQDGQQQNNRWKTQAIADIEYADYSRAGFSLWGFELSQQPLPFKKAIMSGFVIDYTPRDPRLGGGPAGVESTPYIVTGLELGWKMPDNSLASTRMQTRAKRVYQIQEKRWQQDQILTARAQYSRSVAPWEIYDSIFANGYPWNTLAEGTRYTPELALLSTRAIFGLWALWDTPYTQALMQLGNLHQDAEHGWFEGRYETNGSHNRTYTLTTNTLVLEAILFKSTGKPLIRSVASGGYLEAQMHNIFNWPRRCLPQERNPQPMQKEE</sequence>
<name>A0ABT5V3G6_9VIBR</name>
<evidence type="ECO:0000313" key="3">
    <source>
        <dbReference type="Proteomes" id="UP001216189"/>
    </source>
</evidence>
<dbReference type="EMBL" id="JARBFT010000008">
    <property type="protein sequence ID" value="MDE1515323.1"/>
    <property type="molecule type" value="Genomic_DNA"/>
</dbReference>
<dbReference type="Proteomes" id="UP001216189">
    <property type="component" value="Unassembled WGS sequence"/>
</dbReference>
<dbReference type="Pfam" id="PF11329">
    <property type="entry name" value="DUF3131"/>
    <property type="match status" value="1"/>
</dbReference>
<accession>A0ABT5V3G6</accession>
<proteinExistence type="predicted"/>
<protein>
    <submittedName>
        <fullName evidence="2">DUF3131 domain-containing protein</fullName>
    </submittedName>
</protein>
<organism evidence="2 3">
    <name type="scientific">Vibrio chanodichtyis</name>
    <dbReference type="NCBI Taxonomy" id="3027932"/>
    <lineage>
        <taxon>Bacteria</taxon>
        <taxon>Pseudomonadati</taxon>
        <taxon>Pseudomonadota</taxon>
        <taxon>Gammaproteobacteria</taxon>
        <taxon>Vibrionales</taxon>
        <taxon>Vibrionaceae</taxon>
        <taxon>Vibrio</taxon>
    </lineage>
</organism>
<evidence type="ECO:0000313" key="2">
    <source>
        <dbReference type="EMBL" id="MDE1515323.1"/>
    </source>
</evidence>
<reference evidence="2 3" key="1">
    <citation type="submission" date="2023-02" db="EMBL/GenBank/DDBJ databases">
        <title>Vibrio intestini sp. nov., a close relative of Vibrio cholerae isolated from the intestine of Healthy Culter dabryi.</title>
        <authorList>
            <person name="Wu N."/>
        </authorList>
    </citation>
    <scope>NUCLEOTIDE SEQUENCE [LARGE SCALE GENOMIC DNA]</scope>
    <source>
        <strain evidence="2 3">DSL-7</strain>
    </source>
</reference>
<dbReference type="Gene3D" id="1.50.10.140">
    <property type="match status" value="1"/>
</dbReference>
<feature type="domain" description="DUF3131" evidence="1">
    <location>
        <begin position="44"/>
        <end position="409"/>
    </location>
</feature>
<keyword evidence="3" id="KW-1185">Reference proteome</keyword>